<protein>
    <recommendedName>
        <fullName evidence="5">Lipoprotein</fullName>
    </recommendedName>
</protein>
<dbReference type="EMBL" id="CM031811">
    <property type="protein sequence ID" value="KAG6660274.1"/>
    <property type="molecule type" value="Genomic_DNA"/>
</dbReference>
<evidence type="ECO:0000256" key="2">
    <source>
        <dbReference type="SAM" id="SignalP"/>
    </source>
</evidence>
<name>A0A8T1R1R5_CARIL</name>
<keyword evidence="4" id="KW-1185">Reference proteome</keyword>
<gene>
    <name evidence="3" type="ORF">CIPAW_03G094200</name>
</gene>
<proteinExistence type="predicted"/>
<sequence>MFNQKKLHPFVFVILLSCSRIFSGCKVADKGQRVEKQEKRGESPEEGANGKGFRETKMKLKINAKPNSEGRKTGKERRKYNLNKGSGIYRNEAALSEKLAVGLIGK</sequence>
<feature type="region of interest" description="Disordered" evidence="1">
    <location>
        <begin position="29"/>
        <end position="82"/>
    </location>
</feature>
<evidence type="ECO:0000313" key="4">
    <source>
        <dbReference type="Proteomes" id="UP000811609"/>
    </source>
</evidence>
<feature type="compositionally biased region" description="Basic and acidic residues" evidence="1">
    <location>
        <begin position="29"/>
        <end position="43"/>
    </location>
</feature>
<dbReference type="PROSITE" id="PS51257">
    <property type="entry name" value="PROKAR_LIPOPROTEIN"/>
    <property type="match status" value="1"/>
</dbReference>
<comment type="caution">
    <text evidence="3">The sequence shown here is derived from an EMBL/GenBank/DDBJ whole genome shotgun (WGS) entry which is preliminary data.</text>
</comment>
<organism evidence="3 4">
    <name type="scientific">Carya illinoinensis</name>
    <name type="common">Pecan</name>
    <dbReference type="NCBI Taxonomy" id="32201"/>
    <lineage>
        <taxon>Eukaryota</taxon>
        <taxon>Viridiplantae</taxon>
        <taxon>Streptophyta</taxon>
        <taxon>Embryophyta</taxon>
        <taxon>Tracheophyta</taxon>
        <taxon>Spermatophyta</taxon>
        <taxon>Magnoliopsida</taxon>
        <taxon>eudicotyledons</taxon>
        <taxon>Gunneridae</taxon>
        <taxon>Pentapetalae</taxon>
        <taxon>rosids</taxon>
        <taxon>fabids</taxon>
        <taxon>Fagales</taxon>
        <taxon>Juglandaceae</taxon>
        <taxon>Carya</taxon>
    </lineage>
</organism>
<evidence type="ECO:0008006" key="5">
    <source>
        <dbReference type="Google" id="ProtNLM"/>
    </source>
</evidence>
<dbReference type="AlphaFoldDB" id="A0A8T1R1R5"/>
<evidence type="ECO:0000256" key="1">
    <source>
        <dbReference type="SAM" id="MobiDB-lite"/>
    </source>
</evidence>
<evidence type="ECO:0000313" key="3">
    <source>
        <dbReference type="EMBL" id="KAG6660274.1"/>
    </source>
</evidence>
<feature type="signal peptide" evidence="2">
    <location>
        <begin position="1"/>
        <end position="24"/>
    </location>
</feature>
<dbReference type="Proteomes" id="UP000811609">
    <property type="component" value="Chromosome 3"/>
</dbReference>
<reference evidence="3" key="1">
    <citation type="submission" date="2020-12" db="EMBL/GenBank/DDBJ databases">
        <title>WGS assembly of Carya illinoinensis cv. Pawnee.</title>
        <authorList>
            <person name="Platts A."/>
            <person name="Shu S."/>
            <person name="Wright S."/>
            <person name="Barry K."/>
            <person name="Edger P."/>
            <person name="Pires J.C."/>
            <person name="Schmutz J."/>
        </authorList>
    </citation>
    <scope>NUCLEOTIDE SEQUENCE</scope>
    <source>
        <tissue evidence="3">Leaf</tissue>
    </source>
</reference>
<accession>A0A8T1R1R5</accession>
<feature type="chain" id="PRO_5035902441" description="Lipoprotein" evidence="2">
    <location>
        <begin position="25"/>
        <end position="106"/>
    </location>
</feature>
<keyword evidence="2" id="KW-0732">Signal</keyword>